<keyword evidence="6" id="KW-0963">Cytoplasm</keyword>
<evidence type="ECO:0000256" key="8">
    <source>
        <dbReference type="ARBA" id="ARBA00022723"/>
    </source>
</evidence>
<dbReference type="GO" id="GO:0046872">
    <property type="term" value="F:metal ion binding"/>
    <property type="evidence" value="ECO:0007669"/>
    <property type="project" value="UniProtKB-KW"/>
</dbReference>
<keyword evidence="9" id="KW-0378">Hydrolase</keyword>
<dbReference type="GO" id="GO:0004535">
    <property type="term" value="F:poly(A)-specific ribonuclease activity"/>
    <property type="evidence" value="ECO:0007669"/>
    <property type="project" value="UniProtKB-EC"/>
</dbReference>
<dbReference type="Proteomes" id="UP000886523">
    <property type="component" value="Unassembled WGS sequence"/>
</dbReference>
<dbReference type="Pfam" id="PF04857">
    <property type="entry name" value="CAF1"/>
    <property type="match status" value="1"/>
</dbReference>
<evidence type="ECO:0000256" key="3">
    <source>
        <dbReference type="ARBA" id="ARBA00004496"/>
    </source>
</evidence>
<dbReference type="PANTHER" id="PTHR10797">
    <property type="entry name" value="CCR4-NOT TRANSCRIPTION COMPLEX SUBUNIT"/>
    <property type="match status" value="1"/>
</dbReference>
<dbReference type="EC" id="3.1.13.4" evidence="5"/>
<comment type="catalytic activity">
    <reaction evidence="1">
        <text>Exonucleolytic cleavage of poly(A) to 5'-AMP.</text>
        <dbReference type="EC" id="3.1.13.4"/>
    </reaction>
</comment>
<gene>
    <name evidence="15" type="ORF">BS47DRAFT_1312330</name>
</gene>
<dbReference type="EMBL" id="MU128916">
    <property type="protein sequence ID" value="KAF9519701.1"/>
    <property type="molecule type" value="Genomic_DNA"/>
</dbReference>
<evidence type="ECO:0000313" key="15">
    <source>
        <dbReference type="EMBL" id="KAF9519701.1"/>
    </source>
</evidence>
<reference evidence="15" key="1">
    <citation type="journal article" date="2020" name="Nat. Commun.">
        <title>Large-scale genome sequencing of mycorrhizal fungi provides insights into the early evolution of symbiotic traits.</title>
        <authorList>
            <person name="Miyauchi S."/>
            <person name="Kiss E."/>
            <person name="Kuo A."/>
            <person name="Drula E."/>
            <person name="Kohler A."/>
            <person name="Sanchez-Garcia M."/>
            <person name="Morin E."/>
            <person name="Andreopoulos B."/>
            <person name="Barry K.W."/>
            <person name="Bonito G."/>
            <person name="Buee M."/>
            <person name="Carver A."/>
            <person name="Chen C."/>
            <person name="Cichocki N."/>
            <person name="Clum A."/>
            <person name="Culley D."/>
            <person name="Crous P.W."/>
            <person name="Fauchery L."/>
            <person name="Girlanda M."/>
            <person name="Hayes R.D."/>
            <person name="Keri Z."/>
            <person name="LaButti K."/>
            <person name="Lipzen A."/>
            <person name="Lombard V."/>
            <person name="Magnuson J."/>
            <person name="Maillard F."/>
            <person name="Murat C."/>
            <person name="Nolan M."/>
            <person name="Ohm R.A."/>
            <person name="Pangilinan J."/>
            <person name="Pereira M.F."/>
            <person name="Perotto S."/>
            <person name="Peter M."/>
            <person name="Pfister S."/>
            <person name="Riley R."/>
            <person name="Sitrit Y."/>
            <person name="Stielow J.B."/>
            <person name="Szollosi G."/>
            <person name="Zifcakova L."/>
            <person name="Stursova M."/>
            <person name="Spatafora J.W."/>
            <person name="Tedersoo L."/>
            <person name="Vaario L.M."/>
            <person name="Yamada A."/>
            <person name="Yan M."/>
            <person name="Wang P."/>
            <person name="Xu J."/>
            <person name="Bruns T."/>
            <person name="Baldrian P."/>
            <person name="Vilgalys R."/>
            <person name="Dunand C."/>
            <person name="Henrissat B."/>
            <person name="Grigoriev I.V."/>
            <person name="Hibbett D."/>
            <person name="Nagy L.G."/>
            <person name="Martin F.M."/>
        </authorList>
    </citation>
    <scope>NUCLEOTIDE SEQUENCE</scope>
    <source>
        <strain evidence="15">UP504</strain>
    </source>
</reference>
<evidence type="ECO:0000256" key="6">
    <source>
        <dbReference type="ARBA" id="ARBA00022490"/>
    </source>
</evidence>
<dbReference type="InterPro" id="IPR006941">
    <property type="entry name" value="RNase_CAF1"/>
</dbReference>
<comment type="caution">
    <text evidence="15">The sequence shown here is derived from an EMBL/GenBank/DDBJ whole genome shotgun (WGS) entry which is preliminary data.</text>
</comment>
<dbReference type="OrthoDB" id="1164111at2759"/>
<keyword evidence="14" id="KW-0539">Nucleus</keyword>
<evidence type="ECO:0000256" key="7">
    <source>
        <dbReference type="ARBA" id="ARBA00022722"/>
    </source>
</evidence>
<protein>
    <recommendedName>
        <fullName evidence="5">poly(A)-specific ribonuclease</fullName>
        <ecNumber evidence="5">3.1.13.4</ecNumber>
    </recommendedName>
</protein>
<keyword evidence="10" id="KW-0269">Exonuclease</keyword>
<keyword evidence="13" id="KW-0804">Transcription</keyword>
<dbReference type="InterPro" id="IPR012337">
    <property type="entry name" value="RNaseH-like_sf"/>
</dbReference>
<keyword evidence="7" id="KW-0540">Nuclease</keyword>
<sequence length="313" mass="35054">MNTSCIREVWSTNLEQEFAAIRRTVEDYPYVAMDTEFPGVVARPIGNFATTSDYLYQTMRCNVDLLKIIQVGLTLSDANGNRPPDICTWQFNFHFSLNEDMYAPDSYDLLRAAGLDFPRHEEFGIHPSEFAELLITSGLVLSEDTKWITYHSGYDFGYFLKLLTAKALPFHESEFHQILTIWFPSILDVKHIHRTIDKNFKGGLKDVADQLQVPRVGEQHQAGSDSLLTASTFFKMREVYFQPGSFDEESFRGHVYGFGQTLTNGFGTGVGGASQNASLYQPVMQNPPSFAPSIGTNINPFSRMGIPIASGGS</sequence>
<evidence type="ECO:0000256" key="13">
    <source>
        <dbReference type="ARBA" id="ARBA00023163"/>
    </source>
</evidence>
<keyword evidence="16" id="KW-1185">Reference proteome</keyword>
<evidence type="ECO:0000256" key="9">
    <source>
        <dbReference type="ARBA" id="ARBA00022801"/>
    </source>
</evidence>
<evidence type="ECO:0000256" key="2">
    <source>
        <dbReference type="ARBA" id="ARBA00004123"/>
    </source>
</evidence>
<evidence type="ECO:0000256" key="1">
    <source>
        <dbReference type="ARBA" id="ARBA00001663"/>
    </source>
</evidence>
<evidence type="ECO:0000256" key="10">
    <source>
        <dbReference type="ARBA" id="ARBA00022839"/>
    </source>
</evidence>
<dbReference type="SUPFAM" id="SSF53098">
    <property type="entry name" value="Ribonuclease H-like"/>
    <property type="match status" value="1"/>
</dbReference>
<dbReference type="Gene3D" id="3.30.420.10">
    <property type="entry name" value="Ribonuclease H-like superfamily/Ribonuclease H"/>
    <property type="match status" value="1"/>
</dbReference>
<keyword evidence="12" id="KW-0805">Transcription regulation</keyword>
<dbReference type="InterPro" id="IPR036397">
    <property type="entry name" value="RNaseH_sf"/>
</dbReference>
<dbReference type="GO" id="GO:0003723">
    <property type="term" value="F:RNA binding"/>
    <property type="evidence" value="ECO:0007669"/>
    <property type="project" value="UniProtKB-KW"/>
</dbReference>
<evidence type="ECO:0000256" key="12">
    <source>
        <dbReference type="ARBA" id="ARBA00023015"/>
    </source>
</evidence>
<comment type="subcellular location">
    <subcellularLocation>
        <location evidence="3">Cytoplasm</location>
    </subcellularLocation>
    <subcellularLocation>
        <location evidence="2">Nucleus</location>
    </subcellularLocation>
</comment>
<dbReference type="GO" id="GO:0030014">
    <property type="term" value="C:CCR4-NOT complex"/>
    <property type="evidence" value="ECO:0007669"/>
    <property type="project" value="InterPro"/>
</dbReference>
<name>A0A9P6B8R7_9AGAM</name>
<evidence type="ECO:0000256" key="4">
    <source>
        <dbReference type="ARBA" id="ARBA00008372"/>
    </source>
</evidence>
<dbReference type="GO" id="GO:0005737">
    <property type="term" value="C:cytoplasm"/>
    <property type="evidence" value="ECO:0007669"/>
    <property type="project" value="UniProtKB-SubCell"/>
</dbReference>
<comment type="similarity">
    <text evidence="4">Belongs to the CAF1 family.</text>
</comment>
<dbReference type="FunFam" id="3.30.420.10:FF:000048">
    <property type="entry name" value="CCR4-associated factor 1, putative"/>
    <property type="match status" value="1"/>
</dbReference>
<dbReference type="GO" id="GO:0005634">
    <property type="term" value="C:nucleus"/>
    <property type="evidence" value="ECO:0007669"/>
    <property type="project" value="UniProtKB-SubCell"/>
</dbReference>
<accession>A0A9P6B8R7</accession>
<keyword evidence="11" id="KW-0694">RNA-binding</keyword>
<proteinExistence type="inferred from homology"/>
<keyword evidence="8" id="KW-0479">Metal-binding</keyword>
<dbReference type="InterPro" id="IPR039637">
    <property type="entry name" value="CNOT7/CNOT8/Pop2"/>
</dbReference>
<evidence type="ECO:0000313" key="16">
    <source>
        <dbReference type="Proteomes" id="UP000886523"/>
    </source>
</evidence>
<evidence type="ECO:0000256" key="11">
    <source>
        <dbReference type="ARBA" id="ARBA00022884"/>
    </source>
</evidence>
<evidence type="ECO:0000256" key="14">
    <source>
        <dbReference type="ARBA" id="ARBA00023242"/>
    </source>
</evidence>
<organism evidence="15 16">
    <name type="scientific">Hydnum rufescens UP504</name>
    <dbReference type="NCBI Taxonomy" id="1448309"/>
    <lineage>
        <taxon>Eukaryota</taxon>
        <taxon>Fungi</taxon>
        <taxon>Dikarya</taxon>
        <taxon>Basidiomycota</taxon>
        <taxon>Agaricomycotina</taxon>
        <taxon>Agaricomycetes</taxon>
        <taxon>Cantharellales</taxon>
        <taxon>Hydnaceae</taxon>
        <taxon>Hydnum</taxon>
    </lineage>
</organism>
<evidence type="ECO:0000256" key="5">
    <source>
        <dbReference type="ARBA" id="ARBA00012161"/>
    </source>
</evidence>
<dbReference type="AlphaFoldDB" id="A0A9P6B8R7"/>